<dbReference type="Pfam" id="PF20583">
    <property type="entry name" value="DUF6786"/>
    <property type="match status" value="1"/>
</dbReference>
<name>A0ABS9X2A9_9GAMM</name>
<gene>
    <name evidence="1" type="ORF">L3081_11625</name>
</gene>
<protein>
    <submittedName>
        <fullName evidence="1">Uncharacterized protein</fullName>
    </submittedName>
</protein>
<evidence type="ECO:0000313" key="2">
    <source>
        <dbReference type="Proteomes" id="UP001139646"/>
    </source>
</evidence>
<comment type="caution">
    <text evidence="1">The sequence shown here is derived from an EMBL/GenBank/DDBJ whole genome shotgun (WGS) entry which is preliminary data.</text>
</comment>
<reference evidence="1" key="1">
    <citation type="submission" date="2022-01" db="EMBL/GenBank/DDBJ databases">
        <title>Colwellia maritima, isolated from seawater.</title>
        <authorList>
            <person name="Kristyanto S."/>
            <person name="Jung J."/>
            <person name="Jeon C.O."/>
        </authorList>
    </citation>
    <scope>NUCLEOTIDE SEQUENCE</scope>
    <source>
        <strain evidence="1">MSW7</strain>
    </source>
</reference>
<accession>A0ABS9X2A9</accession>
<sequence>MINHSIAKASATFNKKTNLLFLFGAFFTFCAKGQDLSTQLSFANEVQLLKKHYSPIILSRDKQKVIVLAELQGRVMSSTDQGDKYNGYGRFNYEYLSKPHHDRNAAMGGADRLWFGPDASKYSLFFEPGVQTIPENINVPIAVSMTPFDVISKANDSVTLTKALAMKNYQGFNFKFKVDRTIQLLDKTQLPMPLPADINWVGYSTTTSVENISTQAWTKETGLFSIWDLGAFYPSKKTTVIIPLRQSIETKNSEPLKKATRYFSDIKESHTKIIDHMVYYKADANYMNKIGIPVEHTKPIFGSYDEERKLLTVVTFSMTSDTDADYVNGIWRFEGDAYNGEIINVFNDGAPDEQSKPFGPFYELETSSIALALTPKQKYQHRHTTMHFQADETSLNILTRQLFGVPLEQIKSVF</sequence>
<evidence type="ECO:0000313" key="1">
    <source>
        <dbReference type="EMBL" id="MCI2283932.1"/>
    </source>
</evidence>
<dbReference type="EMBL" id="JAKKSL010000002">
    <property type="protein sequence ID" value="MCI2283932.1"/>
    <property type="molecule type" value="Genomic_DNA"/>
</dbReference>
<organism evidence="1 2">
    <name type="scientific">Colwellia maritima</name>
    <dbReference type="NCBI Taxonomy" id="2912588"/>
    <lineage>
        <taxon>Bacteria</taxon>
        <taxon>Pseudomonadati</taxon>
        <taxon>Pseudomonadota</taxon>
        <taxon>Gammaproteobacteria</taxon>
        <taxon>Alteromonadales</taxon>
        <taxon>Colwelliaceae</taxon>
        <taxon>Colwellia</taxon>
    </lineage>
</organism>
<keyword evidence="2" id="KW-1185">Reference proteome</keyword>
<dbReference type="InterPro" id="IPR046713">
    <property type="entry name" value="DUF6786"/>
</dbReference>
<dbReference type="Proteomes" id="UP001139646">
    <property type="component" value="Unassembled WGS sequence"/>
</dbReference>
<dbReference type="RefSeq" id="WP_242286281.1">
    <property type="nucleotide sequence ID" value="NZ_JAKKSL010000002.1"/>
</dbReference>
<proteinExistence type="predicted"/>